<dbReference type="AlphaFoldDB" id="A0A9E2BGQ7"/>
<evidence type="ECO:0000256" key="10">
    <source>
        <dbReference type="ARBA" id="ARBA00032441"/>
    </source>
</evidence>
<dbReference type="GO" id="GO:0046872">
    <property type="term" value="F:metal ion binding"/>
    <property type="evidence" value="ECO:0007669"/>
    <property type="project" value="UniProtKB-KW"/>
</dbReference>
<evidence type="ECO:0000256" key="6">
    <source>
        <dbReference type="ARBA" id="ARBA00022723"/>
    </source>
</evidence>
<dbReference type="GO" id="GO:0005737">
    <property type="term" value="C:cytoplasm"/>
    <property type="evidence" value="ECO:0007669"/>
    <property type="project" value="UniProtKB-SubCell"/>
</dbReference>
<protein>
    <recommendedName>
        <fullName evidence="3">tRNA threonylcarbamoyladenosine biosynthesis protein TsaE</fullName>
    </recommendedName>
    <alternativeName>
        <fullName evidence="10">t(6)A37 threonylcarbamoyladenosine biosynthesis protein TsaE</fullName>
    </alternativeName>
</protein>
<evidence type="ECO:0000256" key="8">
    <source>
        <dbReference type="ARBA" id="ARBA00022840"/>
    </source>
</evidence>
<dbReference type="Pfam" id="PF02367">
    <property type="entry name" value="TsaE"/>
    <property type="match status" value="1"/>
</dbReference>
<keyword evidence="8" id="KW-0067">ATP-binding</keyword>
<organism evidence="11 12">
    <name type="scientific">Psychracetigena formicireducens</name>
    <dbReference type="NCBI Taxonomy" id="2986056"/>
    <lineage>
        <taxon>Bacteria</taxon>
        <taxon>Bacillati</taxon>
        <taxon>Candidatus Lithacetigenota</taxon>
        <taxon>Candidatus Psychracetigena</taxon>
    </lineage>
</organism>
<dbReference type="GO" id="GO:0002949">
    <property type="term" value="P:tRNA threonylcarbamoyladenosine modification"/>
    <property type="evidence" value="ECO:0007669"/>
    <property type="project" value="InterPro"/>
</dbReference>
<dbReference type="Proteomes" id="UP000811545">
    <property type="component" value="Unassembled WGS sequence"/>
</dbReference>
<evidence type="ECO:0000256" key="1">
    <source>
        <dbReference type="ARBA" id="ARBA00004496"/>
    </source>
</evidence>
<evidence type="ECO:0000256" key="4">
    <source>
        <dbReference type="ARBA" id="ARBA00022490"/>
    </source>
</evidence>
<dbReference type="PANTHER" id="PTHR33540">
    <property type="entry name" value="TRNA THREONYLCARBAMOYLADENOSINE BIOSYNTHESIS PROTEIN TSAE"/>
    <property type="match status" value="1"/>
</dbReference>
<dbReference type="InterPro" id="IPR027417">
    <property type="entry name" value="P-loop_NTPase"/>
</dbReference>
<evidence type="ECO:0000256" key="5">
    <source>
        <dbReference type="ARBA" id="ARBA00022694"/>
    </source>
</evidence>
<dbReference type="GO" id="GO:0005524">
    <property type="term" value="F:ATP binding"/>
    <property type="evidence" value="ECO:0007669"/>
    <property type="project" value="UniProtKB-KW"/>
</dbReference>
<comment type="caution">
    <text evidence="11">The sequence shown here is derived from an EMBL/GenBank/DDBJ whole genome shotgun (WGS) entry which is preliminary data.</text>
</comment>
<dbReference type="EMBL" id="QLTW01000069">
    <property type="protein sequence ID" value="MBT9145276.1"/>
    <property type="molecule type" value="Genomic_DNA"/>
</dbReference>
<evidence type="ECO:0000256" key="9">
    <source>
        <dbReference type="ARBA" id="ARBA00022842"/>
    </source>
</evidence>
<evidence type="ECO:0000313" key="11">
    <source>
        <dbReference type="EMBL" id="MBT9145276.1"/>
    </source>
</evidence>
<evidence type="ECO:0000256" key="3">
    <source>
        <dbReference type="ARBA" id="ARBA00019010"/>
    </source>
</evidence>
<keyword evidence="4" id="KW-0963">Cytoplasm</keyword>
<dbReference type="Gene3D" id="3.40.50.300">
    <property type="entry name" value="P-loop containing nucleotide triphosphate hydrolases"/>
    <property type="match status" value="1"/>
</dbReference>
<name>A0A9E2BGQ7_PSYF1</name>
<sequence length="155" mass="17818">MEYIVYSKSPEETESLGQRIALSFKMLPFMGGFIGLSGNLGSGKTTFARGVLRGLGWNKEVISPTYLIARYYHDPDVLHVDGYRIGDPFFEFLNLDIERLIDDGYLIIWEWGDPLKDYLLETLWVNLEYQGKGRKITVSSRGYLWQEAVKILQPT</sequence>
<dbReference type="InterPro" id="IPR003442">
    <property type="entry name" value="T6A_TsaE"/>
</dbReference>
<evidence type="ECO:0000313" key="12">
    <source>
        <dbReference type="Proteomes" id="UP000811545"/>
    </source>
</evidence>
<keyword evidence="7" id="KW-0547">Nucleotide-binding</keyword>
<proteinExistence type="inferred from homology"/>
<comment type="subcellular location">
    <subcellularLocation>
        <location evidence="1">Cytoplasm</location>
    </subcellularLocation>
</comment>
<dbReference type="NCBIfam" id="TIGR00150">
    <property type="entry name" value="T6A_YjeE"/>
    <property type="match status" value="1"/>
</dbReference>
<gene>
    <name evidence="11" type="primary">tsaE</name>
    <name evidence="11" type="ORF">DDT42_01146</name>
</gene>
<reference evidence="11 12" key="1">
    <citation type="journal article" date="2021" name="bioRxiv">
        <title>Unique metabolic strategies in Hadean analogues reveal hints for primordial physiology.</title>
        <authorList>
            <person name="Nobu M.K."/>
            <person name="Nakai R."/>
            <person name="Tamazawa S."/>
            <person name="Mori H."/>
            <person name="Toyoda A."/>
            <person name="Ijiri A."/>
            <person name="Suzuki S."/>
            <person name="Kurokawa K."/>
            <person name="Kamagata Y."/>
            <person name="Tamaki H."/>
        </authorList>
    </citation>
    <scope>NUCLEOTIDE SEQUENCE [LARGE SCALE GENOMIC DNA]</scope>
    <source>
        <strain evidence="11">BS525</strain>
    </source>
</reference>
<evidence type="ECO:0000256" key="7">
    <source>
        <dbReference type="ARBA" id="ARBA00022741"/>
    </source>
</evidence>
<keyword evidence="5" id="KW-0819">tRNA processing</keyword>
<comment type="similarity">
    <text evidence="2">Belongs to the TsaE family.</text>
</comment>
<dbReference type="SUPFAM" id="SSF52540">
    <property type="entry name" value="P-loop containing nucleoside triphosphate hydrolases"/>
    <property type="match status" value="1"/>
</dbReference>
<evidence type="ECO:0000256" key="2">
    <source>
        <dbReference type="ARBA" id="ARBA00007599"/>
    </source>
</evidence>
<dbReference type="PANTHER" id="PTHR33540:SF2">
    <property type="entry name" value="TRNA THREONYLCARBAMOYLADENOSINE BIOSYNTHESIS PROTEIN TSAE"/>
    <property type="match status" value="1"/>
</dbReference>
<accession>A0A9E2BGQ7</accession>
<keyword evidence="6" id="KW-0479">Metal-binding</keyword>
<keyword evidence="9" id="KW-0460">Magnesium</keyword>